<protein>
    <submittedName>
        <fullName evidence="1">Uncharacterized protein</fullName>
    </submittedName>
</protein>
<organism evidence="1 2">
    <name type="scientific">Anaerohalosphaera lusitana</name>
    <dbReference type="NCBI Taxonomy" id="1936003"/>
    <lineage>
        <taxon>Bacteria</taxon>
        <taxon>Pseudomonadati</taxon>
        <taxon>Planctomycetota</taxon>
        <taxon>Phycisphaerae</taxon>
        <taxon>Sedimentisphaerales</taxon>
        <taxon>Anaerohalosphaeraceae</taxon>
        <taxon>Anaerohalosphaera</taxon>
    </lineage>
</organism>
<proteinExistence type="predicted"/>
<gene>
    <name evidence="1" type="ORF">STSP2_00876</name>
</gene>
<name>A0A1U9NIW6_9BACT</name>
<reference evidence="2" key="1">
    <citation type="submission" date="2017-02" db="EMBL/GenBank/DDBJ databases">
        <title>Comparative genomics and description of representatives of a novel lineage of planctomycetes thriving in anoxic sediments.</title>
        <authorList>
            <person name="Spring S."/>
            <person name="Bunk B."/>
            <person name="Sproer C."/>
        </authorList>
    </citation>
    <scope>NUCLEOTIDE SEQUENCE [LARGE SCALE GENOMIC DNA]</scope>
    <source>
        <strain evidence="2">ST-NAGAB-D1</strain>
    </source>
</reference>
<dbReference type="EMBL" id="CP019791">
    <property type="protein sequence ID" value="AQT67727.1"/>
    <property type="molecule type" value="Genomic_DNA"/>
</dbReference>
<dbReference type="Proteomes" id="UP000189674">
    <property type="component" value="Chromosome"/>
</dbReference>
<dbReference type="RefSeq" id="WP_146660149.1">
    <property type="nucleotide sequence ID" value="NZ_CP019791.1"/>
</dbReference>
<dbReference type="OrthoDB" id="281513at2"/>
<dbReference type="KEGG" id="alus:STSP2_00876"/>
<accession>A0A1U9NIW6</accession>
<dbReference type="AlphaFoldDB" id="A0A1U9NIW6"/>
<keyword evidence="2" id="KW-1185">Reference proteome</keyword>
<dbReference type="STRING" id="1936003.STSP2_00876"/>
<sequence length="72" mass="8068">MEFDNSGSLTRSYVHANAQVLSQDDYTQADPVTGEPNRYYYIHDRLGSVRIVYHPAMAEPINSYTGACPGKQ</sequence>
<evidence type="ECO:0000313" key="1">
    <source>
        <dbReference type="EMBL" id="AQT67727.1"/>
    </source>
</evidence>
<evidence type="ECO:0000313" key="2">
    <source>
        <dbReference type="Proteomes" id="UP000189674"/>
    </source>
</evidence>